<dbReference type="Proteomes" id="UP000822271">
    <property type="component" value="Unassembled WGS sequence"/>
</dbReference>
<proteinExistence type="predicted"/>
<dbReference type="EMBL" id="RAUE01000004">
    <property type="protein sequence ID" value="MBA0309929.1"/>
    <property type="molecule type" value="Genomic_DNA"/>
</dbReference>
<dbReference type="AlphaFoldDB" id="A0A2J0T1U0"/>
<organism evidence="1 2">
    <name type="scientific">Stenotrophomonas maltophilia</name>
    <name type="common">Pseudomonas maltophilia</name>
    <name type="synonym">Xanthomonas maltophilia</name>
    <dbReference type="NCBI Taxonomy" id="40324"/>
    <lineage>
        <taxon>Bacteria</taxon>
        <taxon>Pseudomonadati</taxon>
        <taxon>Pseudomonadota</taxon>
        <taxon>Gammaproteobacteria</taxon>
        <taxon>Lysobacterales</taxon>
        <taxon>Lysobacteraceae</taxon>
        <taxon>Stenotrophomonas</taxon>
        <taxon>Stenotrophomonas maltophilia group</taxon>
    </lineage>
</organism>
<evidence type="ECO:0000313" key="2">
    <source>
        <dbReference type="Proteomes" id="UP000822271"/>
    </source>
</evidence>
<sequence>MRMGDDRQLYLCLPGGVLARLGPLWPRISQLFQAAQPIYRQVQEASGFRLVLGDDKCANMPAPACLHQRMREQSFGARCWVAHGPVLANEPLALSAGTIKQCEVASFNAAEDKLGALDKACSFLGALKRKVLFDQPFG</sequence>
<evidence type="ECO:0000313" key="1">
    <source>
        <dbReference type="EMBL" id="MBA0309929.1"/>
    </source>
</evidence>
<gene>
    <name evidence="1" type="ORF">D7Y33_02700</name>
</gene>
<accession>A0A2J0T1U0</accession>
<name>A0A2J0T1U0_STEMA</name>
<comment type="caution">
    <text evidence="1">The sequence shown here is derived from an EMBL/GenBank/DDBJ whole genome shotgun (WGS) entry which is preliminary data.</text>
</comment>
<protein>
    <submittedName>
        <fullName evidence="1">Uncharacterized protein</fullName>
    </submittedName>
</protein>
<reference evidence="1" key="2">
    <citation type="journal article" date="2020" name="Front. Microbiol.">
        <title>Genetic Variants of the DSF Quorum Sensing System in Stenotrophomonas maltophilia Influence Virulence and Resistance Phenotypes Among Genotypically Diverse Clinical Isolates.</title>
        <authorList>
            <person name="Yero D."/>
            <person name="Huedo P."/>
            <person name="Conchillo-Sole O."/>
            <person name="Martinez-Servat S."/>
            <person name="Mamat U."/>
            <person name="Coves X."/>
            <person name="Llanas F."/>
            <person name="Roca I."/>
            <person name="Vila J."/>
            <person name="Schaible U.E."/>
            <person name="Daura X."/>
            <person name="Gibert I."/>
        </authorList>
    </citation>
    <scope>NUCLEOTIDE SEQUENCE</scope>
    <source>
        <strain evidence="1">OG156</strain>
    </source>
</reference>
<reference evidence="1" key="1">
    <citation type="submission" date="2018-09" db="EMBL/GenBank/DDBJ databases">
        <authorList>
            <person name="Groschel M."/>
            <person name="Kohl T."/>
            <person name="Conchillo-Sole O."/>
            <person name="Mamat U."/>
            <person name="Yero D."/>
            <person name="Niemann S."/>
            <person name="Daura X."/>
            <person name="Gibert I."/>
        </authorList>
    </citation>
    <scope>NUCLEOTIDE SEQUENCE</scope>
    <source>
        <strain evidence="1">OG156</strain>
    </source>
</reference>